<dbReference type="Proteomes" id="UP001449657">
    <property type="component" value="Chromosome"/>
</dbReference>
<dbReference type="EMBL" id="CP150096">
    <property type="protein sequence ID" value="WZN47081.1"/>
    <property type="molecule type" value="Genomic_DNA"/>
</dbReference>
<dbReference type="RefSeq" id="WP_341841743.1">
    <property type="nucleotide sequence ID" value="NZ_CP149792.1"/>
</dbReference>
<evidence type="ECO:0008006" key="3">
    <source>
        <dbReference type="Google" id="ProtNLM"/>
    </source>
</evidence>
<reference evidence="1 2" key="1">
    <citation type="submission" date="2024-03" db="EMBL/GenBank/DDBJ databases">
        <title>Chitinophaga caseinilytica sp. nov., a casein hydrolysing bacterium isolated from forest soil.</title>
        <authorList>
            <person name="Lee D.S."/>
            <person name="Han D.M."/>
            <person name="Baek J.H."/>
            <person name="Choi D.G."/>
            <person name="Jeon J.H."/>
            <person name="Jeon C.O."/>
        </authorList>
    </citation>
    <scope>NUCLEOTIDE SEQUENCE [LARGE SCALE GENOMIC DNA]</scope>
    <source>
        <strain evidence="1 2">KACC 19118</strain>
    </source>
</reference>
<sequence length="274" mass="31545">MNIPDGDTDTLYYLLNASGADLANYSIDNQHYRLHISANPNHFELTLKLLNFQVVITTSSLRTSSSTFLALSYTFFTSKKISFMRKMYLFAVIALATACNTGTDKTKSEAEKEPVTEPVKKEVVNYPFTPDYSSDFEIGDPRNAMTLLNMYKNWDNNTMNNSKDYFAQTDTMIFSDGSMFTGNRDSLILMANNVRRQMGTVVDSVHAWVPLRSRDHNEEWVLIWTREISTDAKGRKSTKELHEIWRFDKDGKINLMYQYEQQPPKMPPPPPKKK</sequence>
<evidence type="ECO:0000313" key="2">
    <source>
        <dbReference type="Proteomes" id="UP001449657"/>
    </source>
</evidence>
<keyword evidence="2" id="KW-1185">Reference proteome</keyword>
<organism evidence="1 2">
    <name type="scientific">Chitinophaga caseinilytica</name>
    <dbReference type="NCBI Taxonomy" id="2267521"/>
    <lineage>
        <taxon>Bacteria</taxon>
        <taxon>Pseudomonadati</taxon>
        <taxon>Bacteroidota</taxon>
        <taxon>Chitinophagia</taxon>
        <taxon>Chitinophagales</taxon>
        <taxon>Chitinophagaceae</taxon>
        <taxon>Chitinophaga</taxon>
    </lineage>
</organism>
<gene>
    <name evidence="1" type="ORF">WJU22_02670</name>
</gene>
<name>A0ABZ2Z8T0_9BACT</name>
<evidence type="ECO:0000313" key="1">
    <source>
        <dbReference type="EMBL" id="WZN47081.1"/>
    </source>
</evidence>
<protein>
    <recommendedName>
        <fullName evidence="3">SnoaL-like domain-containing protein</fullName>
    </recommendedName>
</protein>
<proteinExistence type="predicted"/>
<accession>A0ABZ2Z8T0</accession>